<name>A0A2S8PTR8_9GAMM</name>
<gene>
    <name evidence="1" type="ORF">C6H66_24635</name>
</gene>
<dbReference type="EMBL" id="PUWT01000140">
    <property type="protein sequence ID" value="PQQ22164.1"/>
    <property type="molecule type" value="Genomic_DNA"/>
</dbReference>
<organism evidence="1 2">
    <name type="scientific">Photorhabdus hindustanensis</name>
    <dbReference type="NCBI Taxonomy" id="2918802"/>
    <lineage>
        <taxon>Bacteria</taxon>
        <taxon>Pseudomonadati</taxon>
        <taxon>Pseudomonadota</taxon>
        <taxon>Gammaproteobacteria</taxon>
        <taxon>Enterobacterales</taxon>
        <taxon>Morganellaceae</taxon>
        <taxon>Photorhabdus</taxon>
    </lineage>
</organism>
<accession>A0A2S8PTR8</accession>
<dbReference type="RefSeq" id="WP_105397023.1">
    <property type="nucleotide sequence ID" value="NZ_CAWNTA010000047.1"/>
</dbReference>
<dbReference type="AlphaFoldDB" id="A0A2S8PTR8"/>
<protein>
    <submittedName>
        <fullName evidence="1">Uncharacterized protein</fullName>
    </submittedName>
</protein>
<evidence type="ECO:0000313" key="2">
    <source>
        <dbReference type="Proteomes" id="UP000239550"/>
    </source>
</evidence>
<sequence>MTARIKLIELIAGLNSYLEHGYVNANSYEDPSDDAIDYLGELLLKDSECCLDFCIKILNVNLLHSESVKSIALDFLMLSESNWQDAFDYLLNKTESLSIPELEKALFYFYCAKNEPKPYPVPEGLFDKLVGRYRVLKTEPDANFYHLHETYNDFVKAYSLKFD</sequence>
<proteinExistence type="predicted"/>
<dbReference type="Proteomes" id="UP000239550">
    <property type="component" value="Unassembled WGS sequence"/>
</dbReference>
<evidence type="ECO:0000313" key="1">
    <source>
        <dbReference type="EMBL" id="PQQ22164.1"/>
    </source>
</evidence>
<reference evidence="1 2" key="1">
    <citation type="submission" date="2018-02" db="EMBL/GenBank/DDBJ databases">
        <title>Five New Genomes of Indian Photorhabdus Isolates TSA.</title>
        <authorList>
            <person name="Dubay B."/>
            <person name="Somvanshi V.S."/>
        </authorList>
    </citation>
    <scope>NUCLEOTIDE SEQUENCE [LARGE SCALE GENOMIC DNA]</scope>
    <source>
        <strain evidence="1 2">H1</strain>
    </source>
</reference>
<dbReference type="CDD" id="cd20696">
    <property type="entry name" value="CdiI_Ecoli3006-like"/>
    <property type="match status" value="1"/>
</dbReference>
<comment type="caution">
    <text evidence="1">The sequence shown here is derived from an EMBL/GenBank/DDBJ whole genome shotgun (WGS) entry which is preliminary data.</text>
</comment>
<keyword evidence="2" id="KW-1185">Reference proteome</keyword>